<reference evidence="3" key="1">
    <citation type="submission" date="2023-07" db="EMBL/GenBank/DDBJ databases">
        <title>Genomic Encyclopedia of Type Strains, Phase IV (KMG-IV): sequencing the most valuable type-strain genomes for metagenomic binning, comparative biology and taxonomic classification.</title>
        <authorList>
            <person name="Goeker M."/>
        </authorList>
    </citation>
    <scope>NUCLEOTIDE SEQUENCE</scope>
    <source>
        <strain evidence="3">DSM 19569</strain>
    </source>
</reference>
<accession>A0AAJ1WW06</accession>
<name>A0AAJ1WW06_9HYPH</name>
<evidence type="ECO:0000313" key="3">
    <source>
        <dbReference type="EMBL" id="MDQ0542745.1"/>
    </source>
</evidence>
<dbReference type="InterPro" id="IPR007157">
    <property type="entry name" value="PspA_VIPP1"/>
</dbReference>
<gene>
    <name evidence="3" type="ORF">QO001_001663</name>
</gene>
<dbReference type="AlphaFoldDB" id="A0AAJ1WW06"/>
<dbReference type="Proteomes" id="UP001223420">
    <property type="component" value="Unassembled WGS sequence"/>
</dbReference>
<sequence length="222" mass="23618">MSESIFSRISRILSASVEDAIDRLEAAGGPAVMREAVREAERAIDQAKAELESITVRRLQAARQQQLLAKRIEDLGGKAAFAVDEGREDLAEAALSRQIDFETQARALDDVQAQVRVEEAELEAGLAALVARKGQMEEALAAFEVSKGEAGNGSGSMRREHTPGQRLDVAEKAFERAMKGVGGVGFTPAEAGTIHRVAEIDALQKSAAVAQRLAALKAGRAA</sequence>
<evidence type="ECO:0000313" key="4">
    <source>
        <dbReference type="Proteomes" id="UP001223420"/>
    </source>
</evidence>
<dbReference type="Pfam" id="PF04012">
    <property type="entry name" value="PspA_IM30"/>
    <property type="match status" value="1"/>
</dbReference>
<proteinExistence type="inferred from homology"/>
<comment type="similarity">
    <text evidence="1">Belongs to the PspA/Vipp/IM30 family.</text>
</comment>
<evidence type="ECO:0000256" key="2">
    <source>
        <dbReference type="SAM" id="Coils"/>
    </source>
</evidence>
<protein>
    <submittedName>
        <fullName evidence="3">Phage shock protein A</fullName>
    </submittedName>
</protein>
<organism evidence="3 4">
    <name type="scientific">Methylobacterium brachiatum</name>
    <dbReference type="NCBI Taxonomy" id="269660"/>
    <lineage>
        <taxon>Bacteria</taxon>
        <taxon>Pseudomonadati</taxon>
        <taxon>Pseudomonadota</taxon>
        <taxon>Alphaproteobacteria</taxon>
        <taxon>Hyphomicrobiales</taxon>
        <taxon>Methylobacteriaceae</taxon>
        <taxon>Methylobacterium</taxon>
    </lineage>
</organism>
<comment type="caution">
    <text evidence="3">The sequence shown here is derived from an EMBL/GenBank/DDBJ whole genome shotgun (WGS) entry which is preliminary data.</text>
</comment>
<dbReference type="EMBL" id="JAUSWL010000002">
    <property type="protein sequence ID" value="MDQ0542745.1"/>
    <property type="molecule type" value="Genomic_DNA"/>
</dbReference>
<keyword evidence="2" id="KW-0175">Coiled coil</keyword>
<feature type="coiled-coil region" evidence="2">
    <location>
        <begin position="37"/>
        <end position="64"/>
    </location>
</feature>
<dbReference type="RefSeq" id="WP_059410301.1">
    <property type="nucleotide sequence ID" value="NZ_JAJALK010000003.1"/>
</dbReference>
<evidence type="ECO:0000256" key="1">
    <source>
        <dbReference type="ARBA" id="ARBA00043985"/>
    </source>
</evidence>